<reference evidence="1 2" key="1">
    <citation type="submission" date="2022-04" db="EMBL/GenBank/DDBJ databases">
        <title>Hymenobacter sp. isolated from the air.</title>
        <authorList>
            <person name="Won M."/>
            <person name="Lee C.-M."/>
            <person name="Woen H.-Y."/>
            <person name="Kwon S.-W."/>
        </authorList>
    </citation>
    <scope>NUCLEOTIDE SEQUENCE [LARGE SCALE GENOMIC DNA]</scope>
    <source>
        <strain evidence="2">5116 S-27</strain>
    </source>
</reference>
<dbReference type="Proteomes" id="UP000831785">
    <property type="component" value="Chromosome"/>
</dbReference>
<name>A0ABY4F298_9BACT</name>
<keyword evidence="2" id="KW-1185">Reference proteome</keyword>
<protein>
    <submittedName>
        <fullName evidence="1">Glycosyltransferase family 61 protein</fullName>
    </submittedName>
</protein>
<sequence>MSRRDTSFRHVRNVAEVEKMLNTFGFRSYELSPLSLREKVALLAGAYRPRPWWGR</sequence>
<accession>A0ABY4F298</accession>
<proteinExistence type="predicted"/>
<dbReference type="EMBL" id="CP095049">
    <property type="protein sequence ID" value="UOQ50798.1"/>
    <property type="molecule type" value="Genomic_DNA"/>
</dbReference>
<evidence type="ECO:0000313" key="2">
    <source>
        <dbReference type="Proteomes" id="UP000831785"/>
    </source>
</evidence>
<evidence type="ECO:0000313" key="1">
    <source>
        <dbReference type="EMBL" id="UOQ50798.1"/>
    </source>
</evidence>
<dbReference type="RefSeq" id="WP_244713686.1">
    <property type="nucleotide sequence ID" value="NZ_CP095049.1"/>
</dbReference>
<organism evidence="1 2">
    <name type="scientific">Hymenobacter cellulosivorans</name>
    <dbReference type="NCBI Taxonomy" id="2932249"/>
    <lineage>
        <taxon>Bacteria</taxon>
        <taxon>Pseudomonadati</taxon>
        <taxon>Bacteroidota</taxon>
        <taxon>Cytophagia</taxon>
        <taxon>Cytophagales</taxon>
        <taxon>Hymenobacteraceae</taxon>
        <taxon>Hymenobacter</taxon>
    </lineage>
</organism>
<gene>
    <name evidence="1" type="ORF">MUN80_13625</name>
</gene>